<proteinExistence type="predicted"/>
<dbReference type="EMBL" id="CAJNNV010030881">
    <property type="protein sequence ID" value="CAE8634022.1"/>
    <property type="molecule type" value="Genomic_DNA"/>
</dbReference>
<comment type="caution">
    <text evidence="1">The sequence shown here is derived from an EMBL/GenBank/DDBJ whole genome shotgun (WGS) entry which is preliminary data.</text>
</comment>
<protein>
    <submittedName>
        <fullName evidence="1">Uncharacterized protein</fullName>
    </submittedName>
</protein>
<organism evidence="1 2">
    <name type="scientific">Polarella glacialis</name>
    <name type="common">Dinoflagellate</name>
    <dbReference type="NCBI Taxonomy" id="89957"/>
    <lineage>
        <taxon>Eukaryota</taxon>
        <taxon>Sar</taxon>
        <taxon>Alveolata</taxon>
        <taxon>Dinophyceae</taxon>
        <taxon>Suessiales</taxon>
        <taxon>Suessiaceae</taxon>
        <taxon>Polarella</taxon>
    </lineage>
</organism>
<evidence type="ECO:0000313" key="2">
    <source>
        <dbReference type="Proteomes" id="UP000654075"/>
    </source>
</evidence>
<gene>
    <name evidence="1" type="ORF">PGLA1383_LOCUS49694</name>
</gene>
<keyword evidence="2" id="KW-1185">Reference proteome</keyword>
<dbReference type="AlphaFoldDB" id="A0A813H8L7"/>
<dbReference type="Proteomes" id="UP000654075">
    <property type="component" value="Unassembled WGS sequence"/>
</dbReference>
<evidence type="ECO:0000313" key="1">
    <source>
        <dbReference type="EMBL" id="CAE8634022.1"/>
    </source>
</evidence>
<sequence length="126" mass="13567">MGLPLSRNLCCSVRDKDGKGRPLGIGSAEFPQFDLSEVEIPLQKPLFIAFSPLWHTGAASVRRLAMASTREAVTVNPAASASDVNEVHVYRMSDSLSSSSKPGDSAPLMLLEHSLVLEALQFQSLL</sequence>
<dbReference type="OrthoDB" id="10514111at2759"/>
<reference evidence="1" key="1">
    <citation type="submission" date="2021-02" db="EMBL/GenBank/DDBJ databases">
        <authorList>
            <person name="Dougan E. K."/>
            <person name="Rhodes N."/>
            <person name="Thang M."/>
            <person name="Chan C."/>
        </authorList>
    </citation>
    <scope>NUCLEOTIDE SEQUENCE</scope>
</reference>
<name>A0A813H8L7_POLGL</name>
<accession>A0A813H8L7</accession>